<evidence type="ECO:0000256" key="1">
    <source>
        <dbReference type="SAM" id="Phobius"/>
    </source>
</evidence>
<keyword evidence="1" id="KW-0472">Membrane</keyword>
<dbReference type="Proteomes" id="UP001172911">
    <property type="component" value="Unassembled WGS sequence"/>
</dbReference>
<proteinExistence type="predicted"/>
<keyword evidence="1" id="KW-1133">Transmembrane helix</keyword>
<reference evidence="2" key="1">
    <citation type="journal article" date="2023" name="J. Hazard. Mater.">
        <title>Anaerobic biodegradation of pyrene and benzo[a]pyrene by a new sulfate-reducing Desulforamulus aquiferis strain DSA.</title>
        <authorList>
            <person name="Zhang Z."/>
            <person name="Sun J."/>
            <person name="Gong X."/>
            <person name="Wang C."/>
            <person name="Wang H."/>
        </authorList>
    </citation>
    <scope>NUCLEOTIDE SEQUENCE</scope>
    <source>
        <strain evidence="2">DSA</strain>
    </source>
</reference>
<keyword evidence="3" id="KW-1185">Reference proteome</keyword>
<accession>A0AAW7Z8K1</accession>
<evidence type="ECO:0000313" key="3">
    <source>
        <dbReference type="Proteomes" id="UP001172911"/>
    </source>
</evidence>
<dbReference type="AlphaFoldDB" id="A0AAW7Z8K1"/>
<evidence type="ECO:0000313" key="2">
    <source>
        <dbReference type="EMBL" id="MDO7785806.1"/>
    </source>
</evidence>
<comment type="caution">
    <text evidence="2">The sequence shown here is derived from an EMBL/GenBank/DDBJ whole genome shotgun (WGS) entry which is preliminary data.</text>
</comment>
<name>A0AAW7Z8K1_9FIRM</name>
<protein>
    <submittedName>
        <fullName evidence="2">Pilus assembly protein</fullName>
    </submittedName>
</protein>
<dbReference type="RefSeq" id="WP_304540431.1">
    <property type="nucleotide sequence ID" value="NZ_JARPTC010000001.1"/>
</dbReference>
<keyword evidence="1" id="KW-0812">Transmembrane</keyword>
<sequence length="138" mass="15413">MIIQIVKILWEDQRGSSDLITSSILMNIWIALLGIMMSFGLLIYSCLVVADSSRDGGRHAALNYGPAQERVEQSIQEGGLRGENIQMITETSDTNYVTVNVQYKQPSIVPLLPKLIGGNPWPDNFLIDFTTVFKKEKP</sequence>
<feature type="transmembrane region" description="Helical" evidence="1">
    <location>
        <begin position="28"/>
        <end position="50"/>
    </location>
</feature>
<dbReference type="EMBL" id="JARPTC010000001">
    <property type="protein sequence ID" value="MDO7785806.1"/>
    <property type="molecule type" value="Genomic_DNA"/>
</dbReference>
<organism evidence="2 3">
    <name type="scientific">Desulforamulus aquiferis</name>
    <dbReference type="NCBI Taxonomy" id="1397668"/>
    <lineage>
        <taxon>Bacteria</taxon>
        <taxon>Bacillati</taxon>
        <taxon>Bacillota</taxon>
        <taxon>Clostridia</taxon>
        <taxon>Eubacteriales</taxon>
        <taxon>Peptococcaceae</taxon>
        <taxon>Desulforamulus</taxon>
    </lineage>
</organism>
<reference evidence="2" key="2">
    <citation type="submission" date="2023-03" db="EMBL/GenBank/DDBJ databases">
        <authorList>
            <person name="Zhang Z."/>
        </authorList>
    </citation>
    <scope>NUCLEOTIDE SEQUENCE</scope>
    <source>
        <strain evidence="2">DSA</strain>
    </source>
</reference>
<gene>
    <name evidence="2" type="ORF">P6N53_00980</name>
</gene>